<dbReference type="AlphaFoldDB" id="G0URC4"/>
<proteinExistence type="predicted"/>
<evidence type="ECO:0000313" key="1">
    <source>
        <dbReference type="EMBL" id="CCC91936.1"/>
    </source>
</evidence>
<reference evidence="1" key="1">
    <citation type="journal article" date="2012" name="Proc. Natl. Acad. Sci. U.S.A.">
        <title>Antigenic diversity is generated by distinct evolutionary mechanisms in African trypanosome species.</title>
        <authorList>
            <person name="Jackson A.P."/>
            <person name="Berry A."/>
            <person name="Aslett M."/>
            <person name="Allison H.C."/>
            <person name="Burton P."/>
            <person name="Vavrova-Anderson J."/>
            <person name="Brown R."/>
            <person name="Browne H."/>
            <person name="Corton N."/>
            <person name="Hauser H."/>
            <person name="Gamble J."/>
            <person name="Gilderthorp R."/>
            <person name="Marcello L."/>
            <person name="McQuillan J."/>
            <person name="Otto T.D."/>
            <person name="Quail M.A."/>
            <person name="Sanders M.J."/>
            <person name="van Tonder A."/>
            <person name="Ginger M.L."/>
            <person name="Field M.C."/>
            <person name="Barry J.D."/>
            <person name="Hertz-Fowler C."/>
            <person name="Berriman M."/>
        </authorList>
    </citation>
    <scope>NUCLEOTIDE SEQUENCE</scope>
    <source>
        <strain evidence="1">IL3000</strain>
    </source>
</reference>
<accession>G0URC4</accession>
<dbReference type="EMBL" id="HE575321">
    <property type="protein sequence ID" value="CCC91936.1"/>
    <property type="molecule type" value="Genomic_DNA"/>
</dbReference>
<sequence>MFLPPHPSGPVYIATGELRGHVCAVRWERVCVGVVPQGPGYGQVAALLSTCAHAYGYTLRLELSGRITTVGWWRIARCCSTTVKAFHFFPCFCTLTFCLFSSSFVSCSSNRGRCSHY</sequence>
<gene>
    <name evidence="1" type="ORF">TCIL3000_8_1530</name>
</gene>
<name>G0URC4_TRYCI</name>
<protein>
    <submittedName>
        <fullName evidence="1">Uncharacterized protein</fullName>
    </submittedName>
</protein>
<organism evidence="1">
    <name type="scientific">Trypanosoma congolense (strain IL3000)</name>
    <dbReference type="NCBI Taxonomy" id="1068625"/>
    <lineage>
        <taxon>Eukaryota</taxon>
        <taxon>Discoba</taxon>
        <taxon>Euglenozoa</taxon>
        <taxon>Kinetoplastea</taxon>
        <taxon>Metakinetoplastina</taxon>
        <taxon>Trypanosomatida</taxon>
        <taxon>Trypanosomatidae</taxon>
        <taxon>Trypanosoma</taxon>
        <taxon>Nannomonas</taxon>
    </lineage>
</organism>